<feature type="region of interest" description="Disordered" evidence="1">
    <location>
        <begin position="1"/>
        <end position="28"/>
    </location>
</feature>
<evidence type="ECO:0000259" key="2">
    <source>
        <dbReference type="Pfam" id="PF00182"/>
    </source>
</evidence>
<dbReference type="PANTHER" id="PTHR22595">
    <property type="entry name" value="CHITINASE-RELATED"/>
    <property type="match status" value="1"/>
</dbReference>
<keyword evidence="4" id="KW-1185">Reference proteome</keyword>
<gene>
    <name evidence="3" type="ORF">E1A91_D01G203400v1</name>
</gene>
<dbReference type="Pfam" id="PF00182">
    <property type="entry name" value="Glyco_hydro_19"/>
    <property type="match status" value="1"/>
</dbReference>
<organism evidence="3 4">
    <name type="scientific">Gossypium mustelinum</name>
    <name type="common">Cotton</name>
    <name type="synonym">Gossypium caicoense</name>
    <dbReference type="NCBI Taxonomy" id="34275"/>
    <lineage>
        <taxon>Eukaryota</taxon>
        <taxon>Viridiplantae</taxon>
        <taxon>Streptophyta</taxon>
        <taxon>Embryophyta</taxon>
        <taxon>Tracheophyta</taxon>
        <taxon>Spermatophyta</taxon>
        <taxon>Magnoliopsida</taxon>
        <taxon>eudicotyledons</taxon>
        <taxon>Gunneridae</taxon>
        <taxon>Pentapetalae</taxon>
        <taxon>rosids</taxon>
        <taxon>malvids</taxon>
        <taxon>Malvales</taxon>
        <taxon>Malvaceae</taxon>
        <taxon>Malvoideae</taxon>
        <taxon>Gossypium</taxon>
    </lineage>
</organism>
<proteinExistence type="predicted"/>
<reference evidence="3 4" key="1">
    <citation type="submission" date="2019-07" db="EMBL/GenBank/DDBJ databases">
        <title>WGS assembly of Gossypium mustelinum.</title>
        <authorList>
            <person name="Chen Z.J."/>
            <person name="Sreedasyam A."/>
            <person name="Ando A."/>
            <person name="Song Q."/>
            <person name="De L."/>
            <person name="Hulse-Kemp A."/>
            <person name="Ding M."/>
            <person name="Ye W."/>
            <person name="Kirkbride R."/>
            <person name="Jenkins J."/>
            <person name="Plott C."/>
            <person name="Lovell J."/>
            <person name="Lin Y.-M."/>
            <person name="Vaughn R."/>
            <person name="Liu B."/>
            <person name="Li W."/>
            <person name="Simpson S."/>
            <person name="Scheffler B."/>
            <person name="Saski C."/>
            <person name="Grover C."/>
            <person name="Hu G."/>
            <person name="Conover J."/>
            <person name="Carlson J."/>
            <person name="Shu S."/>
            <person name="Boston L."/>
            <person name="Williams M."/>
            <person name="Peterson D."/>
            <person name="Mcgee K."/>
            <person name="Jones D."/>
            <person name="Wendel J."/>
            <person name="Stelly D."/>
            <person name="Grimwood J."/>
            <person name="Schmutz J."/>
        </authorList>
    </citation>
    <scope>NUCLEOTIDE SEQUENCE [LARGE SCALE GENOMIC DNA]</scope>
    <source>
        <strain evidence="3">1408120.09</strain>
    </source>
</reference>
<dbReference type="GO" id="GO:0050832">
    <property type="term" value="P:defense response to fungus"/>
    <property type="evidence" value="ECO:0007669"/>
    <property type="project" value="TreeGrafter"/>
</dbReference>
<dbReference type="PANTHER" id="PTHR22595:SF200">
    <property type="entry name" value="ENDOCHITINASE 1"/>
    <property type="match status" value="1"/>
</dbReference>
<evidence type="ECO:0000313" key="3">
    <source>
        <dbReference type="EMBL" id="TYI98289.1"/>
    </source>
</evidence>
<dbReference type="GO" id="GO:0004568">
    <property type="term" value="F:chitinase activity"/>
    <property type="evidence" value="ECO:0007669"/>
    <property type="project" value="InterPro"/>
</dbReference>
<dbReference type="InterPro" id="IPR023346">
    <property type="entry name" value="Lysozyme-like_dom_sf"/>
</dbReference>
<dbReference type="GO" id="GO:0006032">
    <property type="term" value="P:chitin catabolic process"/>
    <property type="evidence" value="ECO:0007669"/>
    <property type="project" value="InterPro"/>
</dbReference>
<protein>
    <recommendedName>
        <fullName evidence="2">Glycoside hydrolase family 19 catalytic domain-containing protein</fullName>
    </recommendedName>
</protein>
<evidence type="ECO:0000313" key="4">
    <source>
        <dbReference type="Proteomes" id="UP000323597"/>
    </source>
</evidence>
<dbReference type="InterPro" id="IPR000726">
    <property type="entry name" value="Glyco_hydro_19_cat"/>
</dbReference>
<accession>A0A5D2W9K6</accession>
<dbReference type="CDD" id="cd00325">
    <property type="entry name" value="chitinase_GH19"/>
    <property type="match status" value="1"/>
</dbReference>
<name>A0A5D2W9K6_GOSMU</name>
<dbReference type="EMBL" id="CM017649">
    <property type="protein sequence ID" value="TYI98289.1"/>
    <property type="molecule type" value="Genomic_DNA"/>
</dbReference>
<sequence>MTAQSPKPSCHSVIIGARSPSSSDQAAGRVPGYGVTTNISNGGVECGKGRNPEVEDRIGFYKRYCGMLGISYGNNLDCYNQRPFGNGVLVNSM</sequence>
<dbReference type="Proteomes" id="UP000323597">
    <property type="component" value="Chromosome D01"/>
</dbReference>
<evidence type="ECO:0000256" key="1">
    <source>
        <dbReference type="SAM" id="MobiDB-lite"/>
    </source>
</evidence>
<dbReference type="AlphaFoldDB" id="A0A5D2W9K6"/>
<feature type="domain" description="Glycoside hydrolase family 19 catalytic" evidence="2">
    <location>
        <begin position="1"/>
        <end position="78"/>
    </location>
</feature>
<dbReference type="SUPFAM" id="SSF53955">
    <property type="entry name" value="Lysozyme-like"/>
    <property type="match status" value="1"/>
</dbReference>
<dbReference type="Gene3D" id="1.10.530.10">
    <property type="match status" value="1"/>
</dbReference>
<dbReference type="GO" id="GO:0016998">
    <property type="term" value="P:cell wall macromolecule catabolic process"/>
    <property type="evidence" value="ECO:0007669"/>
    <property type="project" value="InterPro"/>
</dbReference>